<keyword evidence="2" id="KW-1133">Transmembrane helix</keyword>
<feature type="transmembrane region" description="Helical" evidence="2">
    <location>
        <begin position="59"/>
        <end position="78"/>
    </location>
</feature>
<comment type="caution">
    <text evidence="3">The sequence shown here is derived from an EMBL/GenBank/DDBJ whole genome shotgun (WGS) entry which is preliminary data.</text>
</comment>
<reference evidence="3 4" key="1">
    <citation type="submission" date="2018-12" db="EMBL/GenBank/DDBJ databases">
        <authorList>
            <person name="Yang Y."/>
        </authorList>
    </citation>
    <scope>NUCLEOTIDE SEQUENCE [LARGE SCALE GENOMIC DNA]</scope>
    <source>
        <strain evidence="3 4">L-25-5w-1</strain>
    </source>
</reference>
<dbReference type="AlphaFoldDB" id="A0A3S0K4I4"/>
<gene>
    <name evidence="3" type="ORF">EJ903_11750</name>
</gene>
<keyword evidence="4" id="KW-1185">Reference proteome</keyword>
<dbReference type="OrthoDB" id="9808190at2"/>
<feature type="transmembrane region" description="Helical" evidence="2">
    <location>
        <begin position="84"/>
        <end position="101"/>
    </location>
</feature>
<organism evidence="3 4">
    <name type="scientific">Azospirillum griseum</name>
    <dbReference type="NCBI Taxonomy" id="2496639"/>
    <lineage>
        <taxon>Bacteria</taxon>
        <taxon>Pseudomonadati</taxon>
        <taxon>Pseudomonadota</taxon>
        <taxon>Alphaproteobacteria</taxon>
        <taxon>Rhodospirillales</taxon>
        <taxon>Azospirillaceae</taxon>
        <taxon>Azospirillum</taxon>
    </lineage>
</organism>
<accession>A0A3S0K4I4</accession>
<feature type="compositionally biased region" description="Low complexity" evidence="1">
    <location>
        <begin position="201"/>
        <end position="213"/>
    </location>
</feature>
<proteinExistence type="predicted"/>
<evidence type="ECO:0000256" key="2">
    <source>
        <dbReference type="SAM" id="Phobius"/>
    </source>
</evidence>
<dbReference type="InterPro" id="IPR019253">
    <property type="entry name" value="DUF2244_TM"/>
</dbReference>
<evidence type="ECO:0000313" key="4">
    <source>
        <dbReference type="Proteomes" id="UP000277007"/>
    </source>
</evidence>
<dbReference type="EMBL" id="RXMA01000009">
    <property type="protein sequence ID" value="RTR20206.1"/>
    <property type="molecule type" value="Genomic_DNA"/>
</dbReference>
<dbReference type="RefSeq" id="WP_126615359.1">
    <property type="nucleotide sequence ID" value="NZ_JBHUCY010000033.1"/>
</dbReference>
<dbReference type="Proteomes" id="UP000277007">
    <property type="component" value="Unassembled WGS sequence"/>
</dbReference>
<keyword evidence="2" id="KW-0812">Transmembrane</keyword>
<protein>
    <submittedName>
        <fullName evidence="3">DUF2244 domain-containing protein</fullName>
    </submittedName>
</protein>
<evidence type="ECO:0000256" key="1">
    <source>
        <dbReference type="SAM" id="MobiDB-lite"/>
    </source>
</evidence>
<feature type="region of interest" description="Disordered" evidence="1">
    <location>
        <begin position="194"/>
        <end position="213"/>
    </location>
</feature>
<evidence type="ECO:0000313" key="3">
    <source>
        <dbReference type="EMBL" id="RTR20206.1"/>
    </source>
</evidence>
<sequence length="213" mass="22632">MPGLPPGVSPILADSAPRGLAESPSLAPSQVESAPATDAAPLFDALLTPNDSGTRHGRVIFAAVVAAYAAITLTAWLWLGAWPMAAYGLVVAAFVGWSLLGDAHRRRQSERIQVWPDRTRVEQTDSAGRTAVSDWQTPWLRVTVEPNGSAGPRLTLGSHGRRITVGAFLTVEERQALADVLKRELARASNRLSDAWPVPTPAGLPDAALPLPK</sequence>
<name>A0A3S0K4I4_9PROT</name>
<keyword evidence="2" id="KW-0472">Membrane</keyword>
<dbReference type="Pfam" id="PF10003">
    <property type="entry name" value="DUF2244"/>
    <property type="match status" value="1"/>
</dbReference>